<dbReference type="Gene3D" id="3.90.1680.10">
    <property type="entry name" value="SOS response associated peptidase-like"/>
    <property type="match status" value="1"/>
</dbReference>
<gene>
    <name evidence="9" type="ORF">GCM10022261_13050</name>
</gene>
<evidence type="ECO:0000256" key="3">
    <source>
        <dbReference type="ARBA" id="ARBA00022763"/>
    </source>
</evidence>
<evidence type="ECO:0000256" key="5">
    <source>
        <dbReference type="ARBA" id="ARBA00023124"/>
    </source>
</evidence>
<evidence type="ECO:0000256" key="8">
    <source>
        <dbReference type="RuleBase" id="RU364100"/>
    </source>
</evidence>
<comment type="similarity">
    <text evidence="1 8">Belongs to the SOS response-associated peptidase family.</text>
</comment>
<evidence type="ECO:0000256" key="4">
    <source>
        <dbReference type="ARBA" id="ARBA00022801"/>
    </source>
</evidence>
<keyword evidence="2 8" id="KW-0645">Protease</keyword>
<keyword evidence="7" id="KW-0456">Lyase</keyword>
<keyword evidence="5" id="KW-0190">Covalent protein-DNA linkage</keyword>
<evidence type="ECO:0000256" key="6">
    <source>
        <dbReference type="ARBA" id="ARBA00023125"/>
    </source>
</evidence>
<name>A0ABP8EIL5_9MICO</name>
<evidence type="ECO:0000256" key="7">
    <source>
        <dbReference type="ARBA" id="ARBA00023239"/>
    </source>
</evidence>
<accession>A0ABP8EIL5</accession>
<reference evidence="10" key="1">
    <citation type="journal article" date="2019" name="Int. J. Syst. Evol. Microbiol.">
        <title>The Global Catalogue of Microorganisms (GCM) 10K type strain sequencing project: providing services to taxonomists for standard genome sequencing and annotation.</title>
        <authorList>
            <consortium name="The Broad Institute Genomics Platform"/>
            <consortium name="The Broad Institute Genome Sequencing Center for Infectious Disease"/>
            <person name="Wu L."/>
            <person name="Ma J."/>
        </authorList>
    </citation>
    <scope>NUCLEOTIDE SEQUENCE [LARGE SCALE GENOMIC DNA]</scope>
    <source>
        <strain evidence="10">JCM 17458</strain>
    </source>
</reference>
<evidence type="ECO:0000256" key="1">
    <source>
        <dbReference type="ARBA" id="ARBA00008136"/>
    </source>
</evidence>
<dbReference type="RefSeq" id="WP_236863861.1">
    <property type="nucleotide sequence ID" value="NZ_BAABAZ010000004.1"/>
</dbReference>
<dbReference type="InterPro" id="IPR003738">
    <property type="entry name" value="SRAP"/>
</dbReference>
<protein>
    <recommendedName>
        <fullName evidence="8">Abasic site processing protein</fullName>
        <ecNumber evidence="8">3.4.-.-</ecNumber>
    </recommendedName>
</protein>
<evidence type="ECO:0000313" key="10">
    <source>
        <dbReference type="Proteomes" id="UP001501586"/>
    </source>
</evidence>
<dbReference type="EC" id="3.4.-.-" evidence="8"/>
<proteinExistence type="inferred from homology"/>
<dbReference type="SUPFAM" id="SSF143081">
    <property type="entry name" value="BB1717-like"/>
    <property type="match status" value="1"/>
</dbReference>
<organism evidence="9 10">
    <name type="scientific">Brevibacterium daeguense</name>
    <dbReference type="NCBI Taxonomy" id="909936"/>
    <lineage>
        <taxon>Bacteria</taxon>
        <taxon>Bacillati</taxon>
        <taxon>Actinomycetota</taxon>
        <taxon>Actinomycetes</taxon>
        <taxon>Micrococcales</taxon>
        <taxon>Brevibacteriaceae</taxon>
        <taxon>Brevibacterium</taxon>
    </lineage>
</organism>
<dbReference type="Proteomes" id="UP001501586">
    <property type="component" value="Unassembled WGS sequence"/>
</dbReference>
<dbReference type="PANTHER" id="PTHR13604:SF0">
    <property type="entry name" value="ABASIC SITE PROCESSING PROTEIN HMCES"/>
    <property type="match status" value="1"/>
</dbReference>
<keyword evidence="10" id="KW-1185">Reference proteome</keyword>
<keyword evidence="3" id="KW-0227">DNA damage</keyword>
<evidence type="ECO:0000256" key="2">
    <source>
        <dbReference type="ARBA" id="ARBA00022670"/>
    </source>
</evidence>
<dbReference type="PANTHER" id="PTHR13604">
    <property type="entry name" value="DC12-RELATED"/>
    <property type="match status" value="1"/>
</dbReference>
<comment type="caution">
    <text evidence="9">The sequence shown here is derived from an EMBL/GenBank/DDBJ whole genome shotgun (WGS) entry which is preliminary data.</text>
</comment>
<dbReference type="EMBL" id="BAABAZ010000004">
    <property type="protein sequence ID" value="GAA4283774.1"/>
    <property type="molecule type" value="Genomic_DNA"/>
</dbReference>
<dbReference type="InterPro" id="IPR036590">
    <property type="entry name" value="SRAP-like"/>
</dbReference>
<evidence type="ECO:0000313" key="9">
    <source>
        <dbReference type="EMBL" id="GAA4283774.1"/>
    </source>
</evidence>
<keyword evidence="4 8" id="KW-0378">Hydrolase</keyword>
<dbReference type="Pfam" id="PF02586">
    <property type="entry name" value="SRAP"/>
    <property type="match status" value="1"/>
</dbReference>
<keyword evidence="6" id="KW-0238">DNA-binding</keyword>
<sequence length="233" mass="26041">MCGRFTLTVDAASLARMYSNDIGELAEWQPTFSIAPTERVPVVRERLDKDTGTVHREISPMEWGLRPSWATTPGPKPINARLETAATKRMFQQAFNRHRAIVPMSGYFEWVPEDGKKQPYYLFSEDHPILHAAGLYAMRKDEHGEWQLTFAIITTDATDAAGRVHDRMPVLMPDELAADWVDPARLASGEEMTARLAAAAEASAKTLQVRKVSRRVNSVQTADPHDASLLDPV</sequence>